<keyword evidence="3 11" id="KW-0378">Hydrolase</keyword>
<dbReference type="GO" id="GO:0008360">
    <property type="term" value="P:regulation of cell shape"/>
    <property type="evidence" value="ECO:0007669"/>
    <property type="project" value="UniProtKB-KW"/>
</dbReference>
<dbReference type="EC" id="3.4.16.4" evidence="11"/>
<dbReference type="AlphaFoldDB" id="A0A2C9DC87"/>
<feature type="domain" description="Peptidase S11 D-alanyl-D-alanine carboxypeptidase A N-terminal" evidence="10">
    <location>
        <begin position="48"/>
        <end position="273"/>
    </location>
</feature>
<proteinExistence type="inferred from homology"/>
<evidence type="ECO:0000256" key="2">
    <source>
        <dbReference type="ARBA" id="ARBA00022729"/>
    </source>
</evidence>
<evidence type="ECO:0000256" key="3">
    <source>
        <dbReference type="ARBA" id="ARBA00022801"/>
    </source>
</evidence>
<keyword evidence="2" id="KW-0732">Signal</keyword>
<evidence type="ECO:0000256" key="7">
    <source>
        <dbReference type="PIRSR" id="PIRSR618044-1"/>
    </source>
</evidence>
<name>A0A2C9DC87_9HYPH</name>
<evidence type="ECO:0000313" key="12">
    <source>
        <dbReference type="Proteomes" id="UP000223606"/>
    </source>
</evidence>
<evidence type="ECO:0000313" key="11">
    <source>
        <dbReference type="EMBL" id="SON57917.1"/>
    </source>
</evidence>
<keyword evidence="12" id="KW-1185">Reference proteome</keyword>
<dbReference type="SUPFAM" id="SSF56601">
    <property type="entry name" value="beta-lactamase/transpeptidase-like"/>
    <property type="match status" value="1"/>
</dbReference>
<evidence type="ECO:0000256" key="1">
    <source>
        <dbReference type="ARBA" id="ARBA00007164"/>
    </source>
</evidence>
<gene>
    <name evidence="11" type="primary">dacC</name>
    <name evidence="11" type="ORF">HDIA_4376</name>
</gene>
<comment type="similarity">
    <text evidence="1 9">Belongs to the peptidase S11 family.</text>
</comment>
<dbReference type="GO" id="GO:0006508">
    <property type="term" value="P:proteolysis"/>
    <property type="evidence" value="ECO:0007669"/>
    <property type="project" value="InterPro"/>
</dbReference>
<keyword evidence="4" id="KW-0133">Cell shape</keyword>
<reference evidence="12" key="1">
    <citation type="submission" date="2017-09" db="EMBL/GenBank/DDBJ databases">
        <title>Genome sequence of Nannocystis excedens DSM 71.</title>
        <authorList>
            <person name="Blom J."/>
        </authorList>
    </citation>
    <scope>NUCLEOTIDE SEQUENCE [LARGE SCALE GENOMIC DNA]</scope>
    <source>
        <strain evidence="12">type strain: E19</strain>
    </source>
</reference>
<protein>
    <submittedName>
        <fullName evidence="11">D-alanyl-D-alanine carboxypeptidase DacC</fullName>
        <ecNumber evidence="11">3.4.16.4</ecNumber>
    </submittedName>
</protein>
<dbReference type="InterPro" id="IPR012338">
    <property type="entry name" value="Beta-lactam/transpept-like"/>
</dbReference>
<evidence type="ECO:0000256" key="6">
    <source>
        <dbReference type="ARBA" id="ARBA00023316"/>
    </source>
</evidence>
<evidence type="ECO:0000256" key="8">
    <source>
        <dbReference type="PIRSR" id="PIRSR618044-2"/>
    </source>
</evidence>
<dbReference type="PANTHER" id="PTHR21581">
    <property type="entry name" value="D-ALANYL-D-ALANINE CARBOXYPEPTIDASE"/>
    <property type="match status" value="1"/>
</dbReference>
<feature type="active site" description="Acyl-ester intermediate" evidence="7">
    <location>
        <position position="81"/>
    </location>
</feature>
<sequence>MRAIRGMARGTQFPKMMQTLSIRSTFLLRRLLAAFLVALTLAVPQAARAAAWDNAPYLLFDVRTGEVLAERNAFAPWYPASVTKLMTAYVVFDAIKRGEVSLMSPVTVSAHANAQAPSKMGFQPGTQITLDNALKMMIVKSANDIAMAIAETIGGSQAGFAARMNDTARRLGMTGSRFDNPNGLPDKGQWMTARDLAILTRALIRDFPQYDVLFRIPAISIGDKVLKSQNKLLEQYPGADGMKTGFICSAGFNMVASATRGGRRLVVVVLGQPNTKVRNETAARLLESGFGRGAKLFDRKVTLDRLAPSGRVPSHPVDLRPDICGPNGKIARSIKPVGTLVLAPTTAEPAPVPVAILGTGAPLTVGDSDDEDDGTDKTTLAGAVAVSANVPLPRLRPMAPVRLKGTMSDPALPVARP</sequence>
<keyword evidence="5" id="KW-0573">Peptidoglycan synthesis</keyword>
<keyword evidence="11" id="KW-0121">Carboxypeptidase</keyword>
<dbReference type="InterPro" id="IPR018044">
    <property type="entry name" value="Peptidase_S11"/>
</dbReference>
<keyword evidence="11" id="KW-0645">Protease</keyword>
<evidence type="ECO:0000256" key="4">
    <source>
        <dbReference type="ARBA" id="ARBA00022960"/>
    </source>
</evidence>
<evidence type="ECO:0000256" key="5">
    <source>
        <dbReference type="ARBA" id="ARBA00022984"/>
    </source>
</evidence>
<evidence type="ECO:0000256" key="9">
    <source>
        <dbReference type="RuleBase" id="RU004016"/>
    </source>
</evidence>
<dbReference type="GO" id="GO:0071555">
    <property type="term" value="P:cell wall organization"/>
    <property type="evidence" value="ECO:0007669"/>
    <property type="project" value="UniProtKB-KW"/>
</dbReference>
<dbReference type="Gene3D" id="3.40.710.10">
    <property type="entry name" value="DD-peptidase/beta-lactamase superfamily"/>
    <property type="match status" value="1"/>
</dbReference>
<dbReference type="GO" id="GO:0009002">
    <property type="term" value="F:serine-type D-Ala-D-Ala carboxypeptidase activity"/>
    <property type="evidence" value="ECO:0007669"/>
    <property type="project" value="UniProtKB-EC"/>
</dbReference>
<accession>A0A2C9DC87</accession>
<dbReference type="PANTHER" id="PTHR21581:SF6">
    <property type="entry name" value="TRAFFICKING PROTEIN PARTICLE COMPLEX SUBUNIT 12"/>
    <property type="match status" value="1"/>
</dbReference>
<dbReference type="InterPro" id="IPR001967">
    <property type="entry name" value="Peptidase_S11_N"/>
</dbReference>
<dbReference type="KEGG" id="hdi:HDIA_4376"/>
<dbReference type="Pfam" id="PF00768">
    <property type="entry name" value="Peptidase_S11"/>
    <property type="match status" value="1"/>
</dbReference>
<dbReference type="PRINTS" id="PR00725">
    <property type="entry name" value="DADACBPTASE1"/>
</dbReference>
<organism evidence="11 12">
    <name type="scientific">Hartmannibacter diazotrophicus</name>
    <dbReference type="NCBI Taxonomy" id="1482074"/>
    <lineage>
        <taxon>Bacteria</taxon>
        <taxon>Pseudomonadati</taxon>
        <taxon>Pseudomonadota</taxon>
        <taxon>Alphaproteobacteria</taxon>
        <taxon>Hyphomicrobiales</taxon>
        <taxon>Pleomorphomonadaceae</taxon>
        <taxon>Hartmannibacter</taxon>
    </lineage>
</organism>
<dbReference type="Proteomes" id="UP000223606">
    <property type="component" value="Chromosome 1"/>
</dbReference>
<dbReference type="GO" id="GO:0009252">
    <property type="term" value="P:peptidoglycan biosynthetic process"/>
    <property type="evidence" value="ECO:0007669"/>
    <property type="project" value="UniProtKB-KW"/>
</dbReference>
<feature type="binding site" evidence="8">
    <location>
        <position position="243"/>
    </location>
    <ligand>
        <name>substrate</name>
    </ligand>
</feature>
<evidence type="ECO:0000259" key="10">
    <source>
        <dbReference type="Pfam" id="PF00768"/>
    </source>
</evidence>
<dbReference type="EMBL" id="LT960614">
    <property type="protein sequence ID" value="SON57917.1"/>
    <property type="molecule type" value="Genomic_DNA"/>
</dbReference>
<feature type="active site" description="Proton acceptor" evidence="7">
    <location>
        <position position="84"/>
    </location>
</feature>
<feature type="active site" evidence="7">
    <location>
        <position position="141"/>
    </location>
</feature>
<keyword evidence="6" id="KW-0961">Cell wall biogenesis/degradation</keyword>